<dbReference type="Gene3D" id="2.30.30.40">
    <property type="entry name" value="SH3 Domains"/>
    <property type="match status" value="1"/>
</dbReference>
<evidence type="ECO:0000256" key="3">
    <source>
        <dbReference type="ARBA" id="ARBA00022801"/>
    </source>
</evidence>
<dbReference type="GO" id="GO:0006508">
    <property type="term" value="P:proteolysis"/>
    <property type="evidence" value="ECO:0007669"/>
    <property type="project" value="UniProtKB-KW"/>
</dbReference>
<organism evidence="6 7">
    <name type="scientific">Sphingobacterium psychroaquaticum</name>
    <dbReference type="NCBI Taxonomy" id="561061"/>
    <lineage>
        <taxon>Bacteria</taxon>
        <taxon>Pseudomonadati</taxon>
        <taxon>Bacteroidota</taxon>
        <taxon>Sphingobacteriia</taxon>
        <taxon>Sphingobacteriales</taxon>
        <taxon>Sphingobacteriaceae</taxon>
        <taxon>Sphingobacterium</taxon>
    </lineage>
</organism>
<dbReference type="PROSITE" id="PS51935">
    <property type="entry name" value="NLPC_P60"/>
    <property type="match status" value="1"/>
</dbReference>
<evidence type="ECO:0000313" key="7">
    <source>
        <dbReference type="Proteomes" id="UP000192980"/>
    </source>
</evidence>
<keyword evidence="3 6" id="KW-0378">Hydrolase</keyword>
<dbReference type="STRING" id="561061.SAMN05660862_1958"/>
<dbReference type="Pfam" id="PF00877">
    <property type="entry name" value="NLPC_P60"/>
    <property type="match status" value="1"/>
</dbReference>
<evidence type="ECO:0000313" key="6">
    <source>
        <dbReference type="EMBL" id="SMG29636.1"/>
    </source>
</evidence>
<keyword evidence="2" id="KW-0645">Protease</keyword>
<keyword evidence="7" id="KW-1185">Reference proteome</keyword>
<sequence>MDTMDILLGRCNLTVVPLRAEASHRSEMVSQVLFGEEFVILQEEADWAFVRLHDPVYEGWIQKGQYVSLEPMPGGTASLIESLVVDVEGATARTAERVVHLVPGTKIMINDYRATTTEWFEIEGKLRKPTIDDFDVELKRLVTHYKDTPYLWGGRSDAGIDCSGLTLACYRHFGIDLPRDAYQQAELGEVVDFLSEIKAGDLAFFDNADGKITHVGMMLDAETILHASARVRVDKMDSEGIFNKEWNRYTHKLRIVKRYW</sequence>
<evidence type="ECO:0000259" key="5">
    <source>
        <dbReference type="PROSITE" id="PS51935"/>
    </source>
</evidence>
<dbReference type="Proteomes" id="UP000192980">
    <property type="component" value="Unassembled WGS sequence"/>
</dbReference>
<dbReference type="EMBL" id="FXAU01000003">
    <property type="protein sequence ID" value="SMG29636.1"/>
    <property type="molecule type" value="Genomic_DNA"/>
</dbReference>
<gene>
    <name evidence="6" type="ORF">SAMN05660862_1958</name>
</gene>
<accession>A0A1X7JN28</accession>
<reference evidence="6 7" key="1">
    <citation type="submission" date="2017-04" db="EMBL/GenBank/DDBJ databases">
        <authorList>
            <person name="Afonso C.L."/>
            <person name="Miller P.J."/>
            <person name="Scott M.A."/>
            <person name="Spackman E."/>
            <person name="Goraichik I."/>
            <person name="Dimitrov K.M."/>
            <person name="Suarez D.L."/>
            <person name="Swayne D.E."/>
        </authorList>
    </citation>
    <scope>NUCLEOTIDE SEQUENCE [LARGE SCALE GENOMIC DNA]</scope>
    <source>
        <strain evidence="6 7">DSM 22418</strain>
    </source>
</reference>
<dbReference type="Gene3D" id="3.90.1720.10">
    <property type="entry name" value="endopeptidase domain like (from Nostoc punctiforme)"/>
    <property type="match status" value="1"/>
</dbReference>
<dbReference type="Pfam" id="PF18348">
    <property type="entry name" value="SH3_16"/>
    <property type="match status" value="1"/>
</dbReference>
<dbReference type="SUPFAM" id="SSF54001">
    <property type="entry name" value="Cysteine proteinases"/>
    <property type="match status" value="1"/>
</dbReference>
<dbReference type="InterPro" id="IPR051202">
    <property type="entry name" value="Peptidase_C40"/>
</dbReference>
<dbReference type="InterPro" id="IPR041382">
    <property type="entry name" value="SH3_16"/>
</dbReference>
<comment type="similarity">
    <text evidence="1">Belongs to the peptidase C40 family.</text>
</comment>
<feature type="domain" description="NlpC/P60" evidence="5">
    <location>
        <begin position="131"/>
        <end position="260"/>
    </location>
</feature>
<dbReference type="PANTHER" id="PTHR47053">
    <property type="entry name" value="MUREIN DD-ENDOPEPTIDASE MEPH-RELATED"/>
    <property type="match status" value="1"/>
</dbReference>
<dbReference type="PANTHER" id="PTHR47053:SF1">
    <property type="entry name" value="MUREIN DD-ENDOPEPTIDASE MEPH-RELATED"/>
    <property type="match status" value="1"/>
</dbReference>
<dbReference type="GO" id="GO:0008234">
    <property type="term" value="F:cysteine-type peptidase activity"/>
    <property type="evidence" value="ECO:0007669"/>
    <property type="project" value="UniProtKB-KW"/>
</dbReference>
<keyword evidence="4" id="KW-0788">Thiol protease</keyword>
<name>A0A1X7JN28_9SPHI</name>
<evidence type="ECO:0000256" key="4">
    <source>
        <dbReference type="ARBA" id="ARBA00022807"/>
    </source>
</evidence>
<dbReference type="AlphaFoldDB" id="A0A1X7JN28"/>
<evidence type="ECO:0000256" key="1">
    <source>
        <dbReference type="ARBA" id="ARBA00007074"/>
    </source>
</evidence>
<evidence type="ECO:0000256" key="2">
    <source>
        <dbReference type="ARBA" id="ARBA00022670"/>
    </source>
</evidence>
<protein>
    <submittedName>
        <fullName evidence="6">Cell wall-associated hydrolase, NlpC family</fullName>
    </submittedName>
</protein>
<proteinExistence type="inferred from homology"/>
<dbReference type="InterPro" id="IPR038765">
    <property type="entry name" value="Papain-like_cys_pep_sf"/>
</dbReference>
<dbReference type="InterPro" id="IPR000064">
    <property type="entry name" value="NLP_P60_dom"/>
</dbReference>